<evidence type="ECO:0000313" key="3">
    <source>
        <dbReference type="EMBL" id="KNC48987.1"/>
    </source>
</evidence>
<feature type="region of interest" description="Disordered" evidence="2">
    <location>
        <begin position="139"/>
        <end position="190"/>
    </location>
</feature>
<dbReference type="GeneID" id="25564263"/>
<feature type="compositionally biased region" description="Low complexity" evidence="2">
    <location>
        <begin position="154"/>
        <end position="165"/>
    </location>
</feature>
<feature type="compositionally biased region" description="Low complexity" evidence="2">
    <location>
        <begin position="599"/>
        <end position="623"/>
    </location>
</feature>
<proteinExistence type="predicted"/>
<reference evidence="3 4" key="1">
    <citation type="submission" date="2010-05" db="EMBL/GenBank/DDBJ databases">
        <title>The Genome Sequence of Thecamonas trahens ATCC 50062.</title>
        <authorList>
            <consortium name="The Broad Institute Genome Sequencing Platform"/>
            <person name="Russ C."/>
            <person name="Cuomo C."/>
            <person name="Shea T."/>
            <person name="Young S.K."/>
            <person name="Zeng Q."/>
            <person name="Koehrsen M."/>
            <person name="Haas B."/>
            <person name="Borodovsky M."/>
            <person name="Guigo R."/>
            <person name="Alvarado L."/>
            <person name="Berlin A."/>
            <person name="Bochicchio J."/>
            <person name="Borenstein D."/>
            <person name="Chapman S."/>
            <person name="Chen Z."/>
            <person name="Freedman E."/>
            <person name="Gellesch M."/>
            <person name="Goldberg J."/>
            <person name="Griggs A."/>
            <person name="Gujja S."/>
            <person name="Heilman E."/>
            <person name="Heiman D."/>
            <person name="Hepburn T."/>
            <person name="Howarth C."/>
            <person name="Jen D."/>
            <person name="Larson L."/>
            <person name="Mehta T."/>
            <person name="Park D."/>
            <person name="Pearson M."/>
            <person name="Roberts A."/>
            <person name="Saif S."/>
            <person name="Shenoy N."/>
            <person name="Sisk P."/>
            <person name="Stolte C."/>
            <person name="Sykes S."/>
            <person name="Thomson T."/>
            <person name="Walk T."/>
            <person name="White J."/>
            <person name="Yandava C."/>
            <person name="Burger G."/>
            <person name="Gray M.W."/>
            <person name="Holland P.W.H."/>
            <person name="King N."/>
            <person name="Lang F.B.F."/>
            <person name="Roger A.J."/>
            <person name="Ruiz-Trillo I."/>
            <person name="Lander E."/>
            <person name="Nusbaum C."/>
        </authorList>
    </citation>
    <scope>NUCLEOTIDE SEQUENCE [LARGE SCALE GENOMIC DNA]</scope>
    <source>
        <strain evidence="3 4">ATCC 50062</strain>
    </source>
</reference>
<keyword evidence="4" id="KW-1185">Reference proteome</keyword>
<keyword evidence="1" id="KW-0175">Coiled coil</keyword>
<organism evidence="3 4">
    <name type="scientific">Thecamonas trahens ATCC 50062</name>
    <dbReference type="NCBI Taxonomy" id="461836"/>
    <lineage>
        <taxon>Eukaryota</taxon>
        <taxon>Apusozoa</taxon>
        <taxon>Apusomonadida</taxon>
        <taxon>Apusomonadidae</taxon>
        <taxon>Thecamonas</taxon>
    </lineage>
</organism>
<protein>
    <submittedName>
        <fullName evidence="3">Uncharacterized protein</fullName>
    </submittedName>
</protein>
<dbReference type="Gene3D" id="1.10.287.1490">
    <property type="match status" value="1"/>
</dbReference>
<dbReference type="Proteomes" id="UP000054408">
    <property type="component" value="Unassembled WGS sequence"/>
</dbReference>
<evidence type="ECO:0000256" key="2">
    <source>
        <dbReference type="SAM" id="MobiDB-lite"/>
    </source>
</evidence>
<name>A0A0L0D9D3_THETB</name>
<dbReference type="EMBL" id="GL349452">
    <property type="protein sequence ID" value="KNC48987.1"/>
    <property type="molecule type" value="Genomic_DNA"/>
</dbReference>
<feature type="region of interest" description="Disordered" evidence="2">
    <location>
        <begin position="246"/>
        <end position="266"/>
    </location>
</feature>
<dbReference type="RefSeq" id="XP_013758402.1">
    <property type="nucleotide sequence ID" value="XM_013902948.1"/>
</dbReference>
<evidence type="ECO:0000256" key="1">
    <source>
        <dbReference type="SAM" id="Coils"/>
    </source>
</evidence>
<feature type="coiled-coil region" evidence="1">
    <location>
        <begin position="482"/>
        <end position="580"/>
    </location>
</feature>
<feature type="compositionally biased region" description="Low complexity" evidence="2">
    <location>
        <begin position="688"/>
        <end position="698"/>
    </location>
</feature>
<gene>
    <name evidence="3" type="ORF">AMSG_04731</name>
</gene>
<dbReference type="AlphaFoldDB" id="A0A0L0D9D3"/>
<feature type="region of interest" description="Disordered" evidence="2">
    <location>
        <begin position="586"/>
        <end position="711"/>
    </location>
</feature>
<feature type="compositionally biased region" description="Pro residues" evidence="2">
    <location>
        <begin position="66"/>
        <end position="98"/>
    </location>
</feature>
<feature type="compositionally biased region" description="Polar residues" evidence="2">
    <location>
        <begin position="254"/>
        <end position="266"/>
    </location>
</feature>
<accession>A0A0L0D9D3</accession>
<feature type="region of interest" description="Disordered" evidence="2">
    <location>
        <begin position="49"/>
        <end position="117"/>
    </location>
</feature>
<evidence type="ECO:0000313" key="4">
    <source>
        <dbReference type="Proteomes" id="UP000054408"/>
    </source>
</evidence>
<sequence>MSDSESVETINTGELFALPSDSGDSRSGDEVDGFGLGAGLDDFDLALPPTPSLVDAMRSAGIEPPSHVPPSPAPAQPLLDPAPAPVSAPPPASAPAPRPALTHAPAPALVPEPVPTHSLDFDSMAAAVAAVSAPLISVEPNAGDDSLQPELDETLPPMDDTLPPADDTDDDSLVLDDTLPPPALTSPLDVTLSPLSAVDDSLALDESLPPATPASDGSHGSAPLARNLVFMTPSTALQSEDLEPEPLAAPASKPQHSTTAAHDLSMSSSHASLDELAELYDVLDELRDGILTMVANEENVHGGKSGSKLRSAPSELARKLTRSRLLLERQEAANRELVGELMVMKARELARRRLAQVGLEPQEAVALLKAAHARAPSCGGQIETDDQLAAALDEWQRSLLREHTRIKWRAQEEYKKARARVRELRAALVREKRQSSNLAKALAAAQSSQESLTLLTLKQDKRDLMTAVGRLKDKLAAGRKQYDALTSKLSQHQAASKAAEKKARDALRRTRNQLSGQIRKLKAECEATKAAAAEAAAPSPAPASEIQSLRARLDVAEQRAGRAEAERSQLEACIVALQAQLDAARAVAGSSPEQQGGMTRSRSLSQSRSRSPPLSPPSTRAPSVLDISLSPSPPMTPRQKPAPPSSASGYVLSESDSDDGGAPMTRAPTTGGESGYVLSDSDSEPDGAPATEPAPAAAGNMSFALSDSDSM</sequence>
<feature type="region of interest" description="Disordered" evidence="2">
    <location>
        <begin position="1"/>
        <end position="37"/>
    </location>
</feature>
<feature type="coiled-coil region" evidence="1">
    <location>
        <begin position="407"/>
        <end position="434"/>
    </location>
</feature>
<feature type="compositionally biased region" description="Pro residues" evidence="2">
    <location>
        <begin position="631"/>
        <end position="644"/>
    </location>
</feature>
<feature type="compositionally biased region" description="Polar residues" evidence="2">
    <location>
        <begin position="1"/>
        <end position="12"/>
    </location>
</feature>